<dbReference type="GO" id="GO:0005680">
    <property type="term" value="C:anaphase-promoting complex"/>
    <property type="evidence" value="ECO:0007669"/>
    <property type="project" value="InterPro"/>
</dbReference>
<dbReference type="EMBL" id="JMKJ01000581">
    <property type="protein sequence ID" value="KGG50400.1"/>
    <property type="molecule type" value="Genomic_DNA"/>
</dbReference>
<keyword evidence="1" id="KW-0812">Transmembrane</keyword>
<dbReference type="GO" id="GO:0061630">
    <property type="term" value="F:ubiquitin protein ligase activity"/>
    <property type="evidence" value="ECO:0007669"/>
    <property type="project" value="InterPro"/>
</dbReference>
<dbReference type="GeneID" id="25260711"/>
<dbReference type="InterPro" id="IPR013083">
    <property type="entry name" value="Znf_RING/FYVE/PHD"/>
</dbReference>
<dbReference type="RefSeq" id="XP_013236836.1">
    <property type="nucleotide sequence ID" value="XM_013381382.1"/>
</dbReference>
<proteinExistence type="predicted"/>
<dbReference type="SUPFAM" id="SSF57850">
    <property type="entry name" value="RING/U-box"/>
    <property type="match status" value="1"/>
</dbReference>
<sequence length="144" mass="15796">MHRVRIAAQWRWDIDEDELCGICRSAFGGSCPECKHPGIGCPPAFLSCPLSWTLDRDMSTVPALPPRMAGFHGMAEINCLYFILGEDMGVMAADAVSGLLTYTVILLNSFLALYFCLALALHPSTPFLLIPFLGICALAYRRTP</sequence>
<dbReference type="GO" id="GO:0008270">
    <property type="term" value="F:zinc ion binding"/>
    <property type="evidence" value="ECO:0007669"/>
    <property type="project" value="InterPro"/>
</dbReference>
<comment type="caution">
    <text evidence="3">The sequence shown here is derived from an EMBL/GenBank/DDBJ whole genome shotgun (WGS) entry which is preliminary data.</text>
</comment>
<dbReference type="Gene3D" id="3.30.40.10">
    <property type="entry name" value="Zinc/RING finger domain, C3HC4 (zinc finger)"/>
    <property type="match status" value="1"/>
</dbReference>
<evidence type="ECO:0000313" key="4">
    <source>
        <dbReference type="Proteomes" id="UP000029725"/>
    </source>
</evidence>
<reference evidence="3 4" key="1">
    <citation type="submission" date="2014-04" db="EMBL/GenBank/DDBJ databases">
        <title>A new species of microsporidia sheds light on the evolution of extreme parasitism.</title>
        <authorList>
            <person name="Haag K.L."/>
            <person name="James T.Y."/>
            <person name="Larsson R."/>
            <person name="Schaer T.M."/>
            <person name="Refardt D."/>
            <person name="Pombert J.-F."/>
            <person name="Ebert D."/>
        </authorList>
    </citation>
    <scope>NUCLEOTIDE SEQUENCE [LARGE SCALE GENOMIC DNA]</scope>
    <source>
        <strain evidence="3 4">UGP3</strain>
        <tissue evidence="3">Spores</tissue>
    </source>
</reference>
<dbReference type="InterPro" id="IPR024991">
    <property type="entry name" value="RING-H2_APC11"/>
</dbReference>
<dbReference type="VEuPathDB" id="MicrosporidiaDB:DI09_71p30"/>
<dbReference type="HOGENOM" id="CLU_1796940_0_0_1"/>
<dbReference type="Pfam" id="PF12861">
    <property type="entry name" value="zf-ANAPC11"/>
    <property type="match status" value="1"/>
</dbReference>
<evidence type="ECO:0000259" key="2">
    <source>
        <dbReference type="Pfam" id="PF12861"/>
    </source>
</evidence>
<evidence type="ECO:0000313" key="3">
    <source>
        <dbReference type="EMBL" id="KGG50400.1"/>
    </source>
</evidence>
<feature type="transmembrane region" description="Helical" evidence="1">
    <location>
        <begin position="127"/>
        <end position="143"/>
    </location>
</feature>
<dbReference type="OrthoDB" id="1681166at2759"/>
<name>A0A098VN97_9MICR</name>
<accession>A0A098VN97</accession>
<evidence type="ECO:0000256" key="1">
    <source>
        <dbReference type="SAM" id="Phobius"/>
    </source>
</evidence>
<dbReference type="GO" id="GO:0097602">
    <property type="term" value="F:cullin family protein binding"/>
    <property type="evidence" value="ECO:0007669"/>
    <property type="project" value="InterPro"/>
</dbReference>
<organism evidence="3 4">
    <name type="scientific">Mitosporidium daphniae</name>
    <dbReference type="NCBI Taxonomy" id="1485682"/>
    <lineage>
        <taxon>Eukaryota</taxon>
        <taxon>Fungi</taxon>
        <taxon>Fungi incertae sedis</taxon>
        <taxon>Microsporidia</taxon>
        <taxon>Mitosporidium</taxon>
    </lineage>
</organism>
<dbReference type="AlphaFoldDB" id="A0A098VN97"/>
<gene>
    <name evidence="3" type="ORF">DI09_71p30</name>
</gene>
<dbReference type="GO" id="GO:0031145">
    <property type="term" value="P:anaphase-promoting complex-dependent catabolic process"/>
    <property type="evidence" value="ECO:0007669"/>
    <property type="project" value="InterPro"/>
</dbReference>
<protein>
    <submittedName>
        <fullName evidence="3">Putative subunit Apc11 of anaphase promoting complex</fullName>
    </submittedName>
</protein>
<feature type="transmembrane region" description="Helical" evidence="1">
    <location>
        <begin position="99"/>
        <end position="121"/>
    </location>
</feature>
<dbReference type="Proteomes" id="UP000029725">
    <property type="component" value="Unassembled WGS sequence"/>
</dbReference>
<keyword evidence="1" id="KW-1133">Transmembrane helix</keyword>
<keyword evidence="4" id="KW-1185">Reference proteome</keyword>
<feature type="domain" description="Anaphase-promoting complex subunit 11 RING-H2 finger" evidence="2">
    <location>
        <begin position="17"/>
        <end position="48"/>
    </location>
</feature>
<keyword evidence="1" id="KW-0472">Membrane</keyword>